<protein>
    <submittedName>
        <fullName evidence="2">Replication initiation factor family protein</fullName>
    </submittedName>
</protein>
<dbReference type="Proteomes" id="UP000031977">
    <property type="component" value="Unassembled WGS sequence"/>
</dbReference>
<dbReference type="EMBL" id="JXOK01000025">
    <property type="protein sequence ID" value="KIN11319.1"/>
    <property type="molecule type" value="Genomic_DNA"/>
</dbReference>
<evidence type="ECO:0000313" key="2">
    <source>
        <dbReference type="EMBL" id="KIN11319.1"/>
    </source>
</evidence>
<proteinExistence type="predicted"/>
<evidence type="ECO:0000259" key="1">
    <source>
        <dbReference type="Pfam" id="PF02486"/>
    </source>
</evidence>
<dbReference type="Pfam" id="PF02486">
    <property type="entry name" value="Rep_trans"/>
    <property type="match status" value="1"/>
</dbReference>
<dbReference type="STRING" id="50718.SU60_08225"/>
<feature type="domain" description="Replication initiation protein-like C-terminal" evidence="1">
    <location>
        <begin position="230"/>
        <end position="410"/>
    </location>
</feature>
<keyword evidence="2" id="KW-0396">Initiation factor</keyword>
<gene>
    <name evidence="2" type="ORF">SU60_08225</name>
</gene>
<dbReference type="RefSeq" id="WP_041155097.1">
    <property type="nucleotide sequence ID" value="NZ_CBCRVP010000054.1"/>
</dbReference>
<organism evidence="2 3">
    <name type="scientific">Vibrio mytili</name>
    <dbReference type="NCBI Taxonomy" id="50718"/>
    <lineage>
        <taxon>Bacteria</taxon>
        <taxon>Pseudomonadati</taxon>
        <taxon>Pseudomonadota</taxon>
        <taxon>Gammaproteobacteria</taxon>
        <taxon>Vibrionales</taxon>
        <taxon>Vibrionaceae</taxon>
        <taxon>Vibrio</taxon>
    </lineage>
</organism>
<name>A0A0C3DIT4_9VIBR</name>
<keyword evidence="3" id="KW-1185">Reference proteome</keyword>
<dbReference type="AlphaFoldDB" id="A0A0C3DIT4"/>
<reference evidence="2 3" key="1">
    <citation type="submission" date="2015-01" db="EMBL/GenBank/DDBJ databases">
        <title>Draft genome of Vibrio mytili type strain CAIM 528.</title>
        <authorList>
            <person name="Gonzalez-Castillo A."/>
            <person name="Gomez-Gil B."/>
            <person name="Enciso-Ibarra J."/>
        </authorList>
    </citation>
    <scope>NUCLEOTIDE SEQUENCE [LARGE SCALE GENOMIC DNA]</scope>
    <source>
        <strain evidence="2 3">CAIM 528</strain>
    </source>
</reference>
<comment type="caution">
    <text evidence="2">The sequence shown here is derived from an EMBL/GenBank/DDBJ whole genome shotgun (WGS) entry which is preliminary data.</text>
</comment>
<accession>A0A0C3DIT4</accession>
<keyword evidence="2" id="KW-0648">Protein biosynthesis</keyword>
<dbReference type="GO" id="GO:0003743">
    <property type="term" value="F:translation initiation factor activity"/>
    <property type="evidence" value="ECO:0007669"/>
    <property type="project" value="UniProtKB-KW"/>
</dbReference>
<dbReference type="OrthoDB" id="341658at2"/>
<sequence>MNNRLCMECGAVYHSPVTCCCPECGSGVIWQQATKTDTGWKHAHKLSSEYVFRPKKAGLRPEFVPHHVEQYREIEDYEQSPVIIDYLTFTVKINNFRHCKKDSPYSGIHFPSEPVFNACHAKTAEDIEAYNRYYRDAYMDYLQETVRRFITHVLGFNYSAPRGKGFQFYDDSFVLTSADGDDYCGQVGVGGNNDTIHFQINGHGCKHLFLSRSCRYVHHWLNTVLGVKHLARVDLAFDDFDGVHTCDAAERAAWDNGFRTAVRGRSPKIERNDAYTFNASTGEKIFSKEQCSIGSRQSNVYWRIYNKKLERNIEAEDFVWYRSEVELKKWDVDVLLNPLGAFKGLCAYSSSLISDEFTPVKTNRKSKSKKRVALDLVSAAYWMKRQYGKTLNALVEFHNGDLEKVVSSLVRDGTAFAFPSSHQRLMNVILE</sequence>
<evidence type="ECO:0000313" key="3">
    <source>
        <dbReference type="Proteomes" id="UP000031977"/>
    </source>
</evidence>
<dbReference type="InterPro" id="IPR003491">
    <property type="entry name" value="REP-like_C"/>
</dbReference>